<dbReference type="EMBL" id="CACRYJ010000061">
    <property type="protein sequence ID" value="VZO39643.1"/>
    <property type="molecule type" value="Genomic_DNA"/>
</dbReference>
<feature type="region of interest" description="Disordered" evidence="1">
    <location>
        <begin position="334"/>
        <end position="415"/>
    </location>
</feature>
<keyword evidence="2" id="KW-1133">Transmembrane helix</keyword>
<protein>
    <recommendedName>
        <fullName evidence="5">DUF817 domain-containing protein</fullName>
    </recommendedName>
</protein>
<accession>A0A7M4DQ99</accession>
<keyword evidence="4" id="KW-1185">Reference proteome</keyword>
<feature type="transmembrane region" description="Helical" evidence="2">
    <location>
        <begin position="123"/>
        <end position="142"/>
    </location>
</feature>
<keyword evidence="2" id="KW-0472">Membrane</keyword>
<gene>
    <name evidence="3" type="ORF">HALOF300_04337</name>
</gene>
<feature type="transmembrane region" description="Helical" evidence="2">
    <location>
        <begin position="96"/>
        <end position="116"/>
    </location>
</feature>
<dbReference type="InterPro" id="IPR008535">
    <property type="entry name" value="DUF817"/>
</dbReference>
<evidence type="ECO:0008006" key="5">
    <source>
        <dbReference type="Google" id="ProtNLM"/>
    </source>
</evidence>
<evidence type="ECO:0000256" key="2">
    <source>
        <dbReference type="SAM" id="Phobius"/>
    </source>
</evidence>
<evidence type="ECO:0000313" key="4">
    <source>
        <dbReference type="Proteomes" id="UP000419743"/>
    </source>
</evidence>
<feature type="compositionally biased region" description="Basic and acidic residues" evidence="1">
    <location>
        <begin position="362"/>
        <end position="392"/>
    </location>
</feature>
<keyword evidence="2" id="KW-0812">Transmembrane</keyword>
<feature type="transmembrane region" description="Helical" evidence="2">
    <location>
        <begin position="154"/>
        <end position="176"/>
    </location>
</feature>
<feature type="transmembrane region" description="Helical" evidence="2">
    <location>
        <begin position="188"/>
        <end position="208"/>
    </location>
</feature>
<evidence type="ECO:0000313" key="3">
    <source>
        <dbReference type="EMBL" id="VZO39643.1"/>
    </source>
</evidence>
<evidence type="ECO:0000256" key="1">
    <source>
        <dbReference type="SAM" id="MobiDB-lite"/>
    </source>
</evidence>
<feature type="transmembrane region" description="Helical" evidence="2">
    <location>
        <begin position="285"/>
        <end position="302"/>
    </location>
</feature>
<feature type="transmembrane region" description="Helical" evidence="2">
    <location>
        <begin position="65"/>
        <end position="90"/>
    </location>
</feature>
<dbReference type="AlphaFoldDB" id="A0A7M4DQ99"/>
<reference evidence="3 4" key="1">
    <citation type="submission" date="2019-11" db="EMBL/GenBank/DDBJ databases">
        <authorList>
            <person name="Criscuolo A."/>
        </authorList>
    </citation>
    <scope>NUCLEOTIDE SEQUENCE [LARGE SCALE GENOMIC DNA]</scope>
    <source>
        <strain evidence="3">CIP111667</strain>
    </source>
</reference>
<comment type="caution">
    <text evidence="3">The sequence shown here is derived from an EMBL/GenBank/DDBJ whole genome shotgun (WGS) entry which is preliminary data.</text>
</comment>
<name>A0A7M4DQ99_9MICO</name>
<proteinExistence type="predicted"/>
<dbReference type="Proteomes" id="UP000419743">
    <property type="component" value="Unassembled WGS sequence"/>
</dbReference>
<feature type="transmembrane region" description="Helical" evidence="2">
    <location>
        <begin position="214"/>
        <end position="233"/>
    </location>
</feature>
<feature type="transmembrane region" description="Helical" evidence="2">
    <location>
        <begin position="245"/>
        <end position="265"/>
    </location>
</feature>
<sequence>MVARDVADRGHGEEVAWGWWTGPAESAVRARDWAGAAGTLVPVTHGTLALVAAPSRRAAAAVGQLLRFGWLQVQCCLFAAAIFAGLAVSSVVPLPIARYDALLLYGLAITLVFYLLRLETGREVAVIGAFHLIGLALELYKVNAGSWSYPEQAWAMIGGVPLYSGFMYAAVGSYLCQAFRRFDLRVTNFRWVPAVLLAVAAYANFYTHHVLPDVRWLIAAGFVVALWRSRVFYTVGTRRYPMPLTVSFVLIGFFLWVAENAATFLGAWQYPDQAEIWRMVHAGKWGSWALLVSLSFVLVAAVKAREGRFYGEAGAQPQVELGGSGLVVGADRPQDRVEEEPDDADQQHRGGEGLVVEVVAGVEDRIAEPIRDSEHLRRHEHHPAHAERDPDRGPQMTDEAGQHDRADPLPASGAE</sequence>
<dbReference type="Pfam" id="PF05675">
    <property type="entry name" value="DUF817"/>
    <property type="match status" value="1"/>
</dbReference>
<organism evidence="3 4">
    <name type="scientific">Occultella aeris</name>
    <dbReference type="NCBI Taxonomy" id="2761496"/>
    <lineage>
        <taxon>Bacteria</taxon>
        <taxon>Bacillati</taxon>
        <taxon>Actinomycetota</taxon>
        <taxon>Actinomycetes</taxon>
        <taxon>Micrococcales</taxon>
        <taxon>Ruaniaceae</taxon>
        <taxon>Occultella</taxon>
    </lineage>
</organism>